<evidence type="ECO:0000256" key="14">
    <source>
        <dbReference type="RuleBase" id="RU000461"/>
    </source>
</evidence>
<evidence type="ECO:0000256" key="6">
    <source>
        <dbReference type="ARBA" id="ARBA00022692"/>
    </source>
</evidence>
<evidence type="ECO:0000256" key="15">
    <source>
        <dbReference type="SAM" id="Phobius"/>
    </source>
</evidence>
<dbReference type="InterPro" id="IPR050121">
    <property type="entry name" value="Cytochrome_P450_monoxygenase"/>
</dbReference>
<dbReference type="EMBL" id="ML996566">
    <property type="protein sequence ID" value="KAF2761963.1"/>
    <property type="molecule type" value="Genomic_DNA"/>
</dbReference>
<dbReference type="GO" id="GO:0004497">
    <property type="term" value="F:monooxygenase activity"/>
    <property type="evidence" value="ECO:0007669"/>
    <property type="project" value="UniProtKB-KW"/>
</dbReference>
<keyword evidence="7 13" id="KW-0479">Metal-binding</keyword>
<dbReference type="CDD" id="cd11061">
    <property type="entry name" value="CYP67-like"/>
    <property type="match status" value="1"/>
</dbReference>
<keyword evidence="10 13" id="KW-0408">Iron</keyword>
<dbReference type="GO" id="GO:0005506">
    <property type="term" value="F:iron ion binding"/>
    <property type="evidence" value="ECO:0007669"/>
    <property type="project" value="InterPro"/>
</dbReference>
<dbReference type="Gene3D" id="1.10.630.10">
    <property type="entry name" value="Cytochrome P450"/>
    <property type="match status" value="1"/>
</dbReference>
<evidence type="ECO:0000256" key="9">
    <source>
        <dbReference type="ARBA" id="ARBA00023002"/>
    </source>
</evidence>
<evidence type="ECO:0000313" key="17">
    <source>
        <dbReference type="Proteomes" id="UP000799437"/>
    </source>
</evidence>
<protein>
    <submittedName>
        <fullName evidence="16">Cytochrome P450</fullName>
    </submittedName>
</protein>
<comment type="pathway">
    <text evidence="3">Mycotoxin biosynthesis.</text>
</comment>
<dbReference type="SUPFAM" id="SSF48264">
    <property type="entry name" value="Cytochrome P450"/>
    <property type="match status" value="1"/>
</dbReference>
<dbReference type="GO" id="GO:1902181">
    <property type="term" value="P:verruculogen biosynthetic process"/>
    <property type="evidence" value="ECO:0007669"/>
    <property type="project" value="UniProtKB-ARBA"/>
</dbReference>
<evidence type="ECO:0000256" key="8">
    <source>
        <dbReference type="ARBA" id="ARBA00022989"/>
    </source>
</evidence>
<dbReference type="InterPro" id="IPR002401">
    <property type="entry name" value="Cyt_P450_E_grp-I"/>
</dbReference>
<dbReference type="AlphaFoldDB" id="A0A6A6WGP4"/>
<dbReference type="InterPro" id="IPR017972">
    <property type="entry name" value="Cyt_P450_CS"/>
</dbReference>
<organism evidence="16 17">
    <name type="scientific">Pseudovirgaria hyperparasitica</name>
    <dbReference type="NCBI Taxonomy" id="470096"/>
    <lineage>
        <taxon>Eukaryota</taxon>
        <taxon>Fungi</taxon>
        <taxon>Dikarya</taxon>
        <taxon>Ascomycota</taxon>
        <taxon>Pezizomycotina</taxon>
        <taxon>Dothideomycetes</taxon>
        <taxon>Dothideomycetes incertae sedis</taxon>
        <taxon>Acrospermales</taxon>
        <taxon>Acrospermaceae</taxon>
        <taxon>Pseudovirgaria</taxon>
    </lineage>
</organism>
<gene>
    <name evidence="16" type="ORF">EJ05DRAFT_491502</name>
</gene>
<keyword evidence="5 13" id="KW-0349">Heme</keyword>
<feature type="transmembrane region" description="Helical" evidence="15">
    <location>
        <begin position="14"/>
        <end position="36"/>
    </location>
</feature>
<evidence type="ECO:0000313" key="16">
    <source>
        <dbReference type="EMBL" id="KAF2761963.1"/>
    </source>
</evidence>
<dbReference type="FunFam" id="1.10.630.10:FF:000063">
    <property type="entry name" value="Cytochrome P450 monooxygenase"/>
    <property type="match status" value="1"/>
</dbReference>
<dbReference type="PRINTS" id="PR00385">
    <property type="entry name" value="P450"/>
</dbReference>
<dbReference type="GO" id="GO:0020037">
    <property type="term" value="F:heme binding"/>
    <property type="evidence" value="ECO:0007669"/>
    <property type="project" value="InterPro"/>
</dbReference>
<evidence type="ECO:0000256" key="4">
    <source>
        <dbReference type="ARBA" id="ARBA00010617"/>
    </source>
</evidence>
<evidence type="ECO:0000256" key="13">
    <source>
        <dbReference type="PIRSR" id="PIRSR602401-1"/>
    </source>
</evidence>
<keyword evidence="6 15" id="KW-0812">Transmembrane</keyword>
<accession>A0A6A6WGP4</accession>
<evidence type="ECO:0000256" key="10">
    <source>
        <dbReference type="ARBA" id="ARBA00023004"/>
    </source>
</evidence>
<name>A0A6A6WGP4_9PEZI</name>
<feature type="binding site" description="axial binding residue" evidence="13">
    <location>
        <position position="470"/>
    </location>
    <ligand>
        <name>heme</name>
        <dbReference type="ChEBI" id="CHEBI:30413"/>
    </ligand>
    <ligandPart>
        <name>Fe</name>
        <dbReference type="ChEBI" id="CHEBI:18248"/>
    </ligandPart>
</feature>
<keyword evidence="9 14" id="KW-0560">Oxidoreductase</keyword>
<comment type="subcellular location">
    <subcellularLocation>
        <location evidence="2">Membrane</location>
    </subcellularLocation>
</comment>
<evidence type="ECO:0000256" key="11">
    <source>
        <dbReference type="ARBA" id="ARBA00023033"/>
    </source>
</evidence>
<dbReference type="InterPro" id="IPR036396">
    <property type="entry name" value="Cyt_P450_sf"/>
</dbReference>
<dbReference type="PANTHER" id="PTHR24305:SF237">
    <property type="entry name" value="CYTOCHROME P450 MONOOXYGENASE ATNE-RELATED"/>
    <property type="match status" value="1"/>
</dbReference>
<sequence length="539" mass="60102">MTASSFALEHPKTAIVFGAVLASWLYLGGLVIYRLWFHPLSKYPGPFLAKVTDWYSAYHAWKGDRHLEFWRCHEQYGQFVRFGPNSLSVNTNTALKDIYGFKANVRKSDFYAAFPPTKDTFNTHSSIDKVAHARKRRVLSHAFSDSAIKAMENHIIAHIRVFCDKLGEKAFPRGRTVESLEKYSQEKWSKAQNIADWANYMTFDIMGDLCFGKSFGMLERPDNRFAIDLLANAAHRHLICGTYLPIHTYHLDKILFRKIASGRERYMAYSRAQAAERTKAGLDVDRKDFFYHLLRATDPETGKGFSGPELWAESNLLIIAGSDTTSTALAATFFYLTHNPHALELLTSEVRTAFSSVDDIRIGATLSSLAFLRACIDEAMRLSPSVGGLLPREILPGGLTLDGHTLPAGTVVGVPHYAIHHNPAYFPAPFTFDPARWLAPSHPLSTGYTAAQVAAAQSAFCAFSVGPRGCIGKGMAYAELGIAVARAVWLYDVRVAPGTTLGEGRPEWEWGRRRAEEYQLKDTFTSVKDGPLVQFASRL</sequence>
<comment type="cofactor">
    <cofactor evidence="1 13">
        <name>heme</name>
        <dbReference type="ChEBI" id="CHEBI:30413"/>
    </cofactor>
</comment>
<dbReference type="Pfam" id="PF00067">
    <property type="entry name" value="p450"/>
    <property type="match status" value="1"/>
</dbReference>
<dbReference type="PROSITE" id="PS00086">
    <property type="entry name" value="CYTOCHROME_P450"/>
    <property type="match status" value="1"/>
</dbReference>
<dbReference type="RefSeq" id="XP_033604414.1">
    <property type="nucleotide sequence ID" value="XM_033745986.1"/>
</dbReference>
<keyword evidence="17" id="KW-1185">Reference proteome</keyword>
<dbReference type="GO" id="GO:0016705">
    <property type="term" value="F:oxidoreductase activity, acting on paired donors, with incorporation or reduction of molecular oxygen"/>
    <property type="evidence" value="ECO:0007669"/>
    <property type="project" value="InterPro"/>
</dbReference>
<keyword evidence="11 14" id="KW-0503">Monooxygenase</keyword>
<dbReference type="Proteomes" id="UP000799437">
    <property type="component" value="Unassembled WGS sequence"/>
</dbReference>
<comment type="similarity">
    <text evidence="4 14">Belongs to the cytochrome P450 family.</text>
</comment>
<evidence type="ECO:0000256" key="5">
    <source>
        <dbReference type="ARBA" id="ARBA00022617"/>
    </source>
</evidence>
<dbReference type="GeneID" id="54487040"/>
<dbReference type="OrthoDB" id="1470350at2759"/>
<dbReference type="PRINTS" id="PR00463">
    <property type="entry name" value="EP450I"/>
</dbReference>
<evidence type="ECO:0000256" key="1">
    <source>
        <dbReference type="ARBA" id="ARBA00001971"/>
    </source>
</evidence>
<dbReference type="InterPro" id="IPR001128">
    <property type="entry name" value="Cyt_P450"/>
</dbReference>
<keyword evidence="12 15" id="KW-0472">Membrane</keyword>
<dbReference type="PANTHER" id="PTHR24305">
    <property type="entry name" value="CYTOCHROME P450"/>
    <property type="match status" value="1"/>
</dbReference>
<evidence type="ECO:0000256" key="7">
    <source>
        <dbReference type="ARBA" id="ARBA00022723"/>
    </source>
</evidence>
<keyword evidence="8 15" id="KW-1133">Transmembrane helix</keyword>
<evidence type="ECO:0000256" key="12">
    <source>
        <dbReference type="ARBA" id="ARBA00023136"/>
    </source>
</evidence>
<dbReference type="GO" id="GO:0016020">
    <property type="term" value="C:membrane"/>
    <property type="evidence" value="ECO:0007669"/>
    <property type="project" value="UniProtKB-SubCell"/>
</dbReference>
<evidence type="ECO:0000256" key="3">
    <source>
        <dbReference type="ARBA" id="ARBA00004685"/>
    </source>
</evidence>
<evidence type="ECO:0000256" key="2">
    <source>
        <dbReference type="ARBA" id="ARBA00004370"/>
    </source>
</evidence>
<reference evidence="16" key="1">
    <citation type="journal article" date="2020" name="Stud. Mycol.">
        <title>101 Dothideomycetes genomes: a test case for predicting lifestyles and emergence of pathogens.</title>
        <authorList>
            <person name="Haridas S."/>
            <person name="Albert R."/>
            <person name="Binder M."/>
            <person name="Bloem J."/>
            <person name="Labutti K."/>
            <person name="Salamov A."/>
            <person name="Andreopoulos B."/>
            <person name="Baker S."/>
            <person name="Barry K."/>
            <person name="Bills G."/>
            <person name="Bluhm B."/>
            <person name="Cannon C."/>
            <person name="Castanera R."/>
            <person name="Culley D."/>
            <person name="Daum C."/>
            <person name="Ezra D."/>
            <person name="Gonzalez J."/>
            <person name="Henrissat B."/>
            <person name="Kuo A."/>
            <person name="Liang C."/>
            <person name="Lipzen A."/>
            <person name="Lutzoni F."/>
            <person name="Magnuson J."/>
            <person name="Mondo S."/>
            <person name="Nolan M."/>
            <person name="Ohm R."/>
            <person name="Pangilinan J."/>
            <person name="Park H.-J."/>
            <person name="Ramirez L."/>
            <person name="Alfaro M."/>
            <person name="Sun H."/>
            <person name="Tritt A."/>
            <person name="Yoshinaga Y."/>
            <person name="Zwiers L.-H."/>
            <person name="Turgeon B."/>
            <person name="Goodwin S."/>
            <person name="Spatafora J."/>
            <person name="Crous P."/>
            <person name="Grigoriev I."/>
        </authorList>
    </citation>
    <scope>NUCLEOTIDE SEQUENCE</scope>
    <source>
        <strain evidence="16">CBS 121739</strain>
    </source>
</reference>
<proteinExistence type="inferred from homology"/>